<dbReference type="GO" id="GO:0008408">
    <property type="term" value="F:3'-5' exonuclease activity"/>
    <property type="evidence" value="ECO:0007669"/>
    <property type="project" value="TreeGrafter"/>
</dbReference>
<evidence type="ECO:0000313" key="3">
    <source>
        <dbReference type="EMBL" id="KAK1319006.1"/>
    </source>
</evidence>
<organism evidence="3 4">
    <name type="scientific">Acorus calamus</name>
    <name type="common">Sweet flag</name>
    <dbReference type="NCBI Taxonomy" id="4465"/>
    <lineage>
        <taxon>Eukaryota</taxon>
        <taxon>Viridiplantae</taxon>
        <taxon>Streptophyta</taxon>
        <taxon>Embryophyta</taxon>
        <taxon>Tracheophyta</taxon>
        <taxon>Spermatophyta</taxon>
        <taxon>Magnoliopsida</taxon>
        <taxon>Liliopsida</taxon>
        <taxon>Acoraceae</taxon>
        <taxon>Acorus</taxon>
    </lineage>
</organism>
<dbReference type="EMBL" id="JAUJYO010000004">
    <property type="protein sequence ID" value="KAK1319006.1"/>
    <property type="molecule type" value="Genomic_DNA"/>
</dbReference>
<dbReference type="AlphaFoldDB" id="A0AAV9F0I5"/>
<accession>A0AAV9F0I5</accession>
<evidence type="ECO:0008006" key="5">
    <source>
        <dbReference type="Google" id="ProtNLM"/>
    </source>
</evidence>
<dbReference type="InterPro" id="IPR012337">
    <property type="entry name" value="RNaseH-like_sf"/>
</dbReference>
<dbReference type="GO" id="GO:0005634">
    <property type="term" value="C:nucleus"/>
    <property type="evidence" value="ECO:0007669"/>
    <property type="project" value="TreeGrafter"/>
</dbReference>
<reference evidence="3" key="1">
    <citation type="journal article" date="2023" name="Nat. Commun.">
        <title>Diploid and tetraploid genomes of Acorus and the evolution of monocots.</title>
        <authorList>
            <person name="Ma L."/>
            <person name="Liu K.W."/>
            <person name="Li Z."/>
            <person name="Hsiao Y.Y."/>
            <person name="Qi Y."/>
            <person name="Fu T."/>
            <person name="Tang G.D."/>
            <person name="Zhang D."/>
            <person name="Sun W.H."/>
            <person name="Liu D.K."/>
            <person name="Li Y."/>
            <person name="Chen G.Z."/>
            <person name="Liu X.D."/>
            <person name="Liao X.Y."/>
            <person name="Jiang Y.T."/>
            <person name="Yu X."/>
            <person name="Hao Y."/>
            <person name="Huang J."/>
            <person name="Zhao X.W."/>
            <person name="Ke S."/>
            <person name="Chen Y.Y."/>
            <person name="Wu W.L."/>
            <person name="Hsu J.L."/>
            <person name="Lin Y.F."/>
            <person name="Huang M.D."/>
            <person name="Li C.Y."/>
            <person name="Huang L."/>
            <person name="Wang Z.W."/>
            <person name="Zhao X."/>
            <person name="Zhong W.Y."/>
            <person name="Peng D.H."/>
            <person name="Ahmad S."/>
            <person name="Lan S."/>
            <person name="Zhang J.S."/>
            <person name="Tsai W.C."/>
            <person name="Van de Peer Y."/>
            <person name="Liu Z.J."/>
        </authorList>
    </citation>
    <scope>NUCLEOTIDE SEQUENCE</scope>
    <source>
        <strain evidence="3">CP</strain>
    </source>
</reference>
<dbReference type="InterPro" id="IPR036397">
    <property type="entry name" value="RNaseH_sf"/>
</dbReference>
<dbReference type="PANTHER" id="PTHR13620:SF54">
    <property type="entry name" value="OS01G0566000 PROTEIN"/>
    <property type="match status" value="1"/>
</dbReference>
<protein>
    <recommendedName>
        <fullName evidence="5">3'-5' exonuclease domain-containing protein</fullName>
    </recommendedName>
</protein>
<sequence length="203" mass="22967">MDLLSIRHHPLPIGHGYQLYWLTSNGQTMEVIVTSVAEVVERWVEIVTGLHHGGAVGSVFIQWGPRTPPTSCDTLQICVSPHILIFQISCCETLENVERLRAFLDMSTMRFVGVAIQPIRDRLSGYGMRITQIREIRQLVLERFGVRGGTIEEMAEQYLGLYGMQRPARVMASDWSIPMLTEDQVFVAATYVYIAHQLGVTLY</sequence>
<dbReference type="Gene3D" id="3.30.420.10">
    <property type="entry name" value="Ribonuclease H-like superfamily/Ribonuclease H"/>
    <property type="match status" value="1"/>
</dbReference>
<evidence type="ECO:0000256" key="2">
    <source>
        <dbReference type="ARBA" id="ARBA00022801"/>
    </source>
</evidence>
<dbReference type="Proteomes" id="UP001180020">
    <property type="component" value="Unassembled WGS sequence"/>
</dbReference>
<reference evidence="3" key="2">
    <citation type="submission" date="2023-06" db="EMBL/GenBank/DDBJ databases">
        <authorList>
            <person name="Ma L."/>
            <person name="Liu K.-W."/>
            <person name="Li Z."/>
            <person name="Hsiao Y.-Y."/>
            <person name="Qi Y."/>
            <person name="Fu T."/>
            <person name="Tang G."/>
            <person name="Zhang D."/>
            <person name="Sun W.-H."/>
            <person name="Liu D.-K."/>
            <person name="Li Y."/>
            <person name="Chen G.-Z."/>
            <person name="Liu X.-D."/>
            <person name="Liao X.-Y."/>
            <person name="Jiang Y.-T."/>
            <person name="Yu X."/>
            <person name="Hao Y."/>
            <person name="Huang J."/>
            <person name="Zhao X.-W."/>
            <person name="Ke S."/>
            <person name="Chen Y.-Y."/>
            <person name="Wu W.-L."/>
            <person name="Hsu J.-L."/>
            <person name="Lin Y.-F."/>
            <person name="Huang M.-D."/>
            <person name="Li C.-Y."/>
            <person name="Huang L."/>
            <person name="Wang Z.-W."/>
            <person name="Zhao X."/>
            <person name="Zhong W.-Y."/>
            <person name="Peng D.-H."/>
            <person name="Ahmad S."/>
            <person name="Lan S."/>
            <person name="Zhang J.-S."/>
            <person name="Tsai W.-C."/>
            <person name="Van De Peer Y."/>
            <person name="Liu Z.-J."/>
        </authorList>
    </citation>
    <scope>NUCLEOTIDE SEQUENCE</scope>
    <source>
        <strain evidence="3">CP</strain>
        <tissue evidence="3">Leaves</tissue>
    </source>
</reference>
<proteinExistence type="predicted"/>
<evidence type="ECO:0000256" key="1">
    <source>
        <dbReference type="ARBA" id="ARBA00022722"/>
    </source>
</evidence>
<dbReference type="GO" id="GO:0005737">
    <property type="term" value="C:cytoplasm"/>
    <property type="evidence" value="ECO:0007669"/>
    <property type="project" value="TreeGrafter"/>
</dbReference>
<dbReference type="GO" id="GO:0003676">
    <property type="term" value="F:nucleic acid binding"/>
    <property type="evidence" value="ECO:0007669"/>
    <property type="project" value="InterPro"/>
</dbReference>
<name>A0AAV9F0I5_ACOCL</name>
<dbReference type="SUPFAM" id="SSF53098">
    <property type="entry name" value="Ribonuclease H-like"/>
    <property type="match status" value="1"/>
</dbReference>
<dbReference type="PANTHER" id="PTHR13620">
    <property type="entry name" value="3-5 EXONUCLEASE"/>
    <property type="match status" value="1"/>
</dbReference>
<keyword evidence="2" id="KW-0378">Hydrolase</keyword>
<comment type="caution">
    <text evidence="3">The sequence shown here is derived from an EMBL/GenBank/DDBJ whole genome shotgun (WGS) entry which is preliminary data.</text>
</comment>
<dbReference type="InterPro" id="IPR051132">
    <property type="entry name" value="3-5_Exonuclease_domain"/>
</dbReference>
<keyword evidence="1" id="KW-0540">Nuclease</keyword>
<evidence type="ECO:0000313" key="4">
    <source>
        <dbReference type="Proteomes" id="UP001180020"/>
    </source>
</evidence>
<keyword evidence="4" id="KW-1185">Reference proteome</keyword>
<gene>
    <name evidence="3" type="ORF">QJS10_CPB04g01054</name>
</gene>